<protein>
    <recommendedName>
        <fullName evidence="1">SLH domain-containing protein</fullName>
    </recommendedName>
</protein>
<feature type="domain" description="SLH" evidence="1">
    <location>
        <begin position="172"/>
        <end position="233"/>
    </location>
</feature>
<proteinExistence type="predicted"/>
<evidence type="ECO:0000313" key="2">
    <source>
        <dbReference type="EMBL" id="RTE07030.1"/>
    </source>
</evidence>
<dbReference type="AlphaFoldDB" id="A0A430J969"/>
<keyword evidence="3" id="KW-1185">Reference proteome</keyword>
<dbReference type="OrthoDB" id="2473368at2"/>
<accession>A0A430J969</accession>
<dbReference type="EMBL" id="RXHU01000067">
    <property type="protein sequence ID" value="RTE07030.1"/>
    <property type="molecule type" value="Genomic_DNA"/>
</dbReference>
<dbReference type="Proteomes" id="UP000276128">
    <property type="component" value="Unassembled WGS sequence"/>
</dbReference>
<evidence type="ECO:0000313" key="3">
    <source>
        <dbReference type="Proteomes" id="UP000276128"/>
    </source>
</evidence>
<reference evidence="2 3" key="1">
    <citation type="submission" date="2018-12" db="EMBL/GenBank/DDBJ databases">
        <title>Bacillus ochoae sp. nov., Paenibacillus whitsoniae sp. nov., Paenibacillus spiritus sp. nov. Isolated from the Mars Exploration Rover during spacecraft assembly.</title>
        <authorList>
            <person name="Seuylemezian A."/>
            <person name="Vaishampayan P."/>
        </authorList>
    </citation>
    <scope>NUCLEOTIDE SEQUENCE [LARGE SCALE GENOMIC DNA]</scope>
    <source>
        <strain evidence="2 3">MER 54</strain>
    </source>
</reference>
<dbReference type="PROSITE" id="PS51272">
    <property type="entry name" value="SLH"/>
    <property type="match status" value="1"/>
</dbReference>
<dbReference type="InterPro" id="IPR001119">
    <property type="entry name" value="SLH_dom"/>
</dbReference>
<evidence type="ECO:0000259" key="1">
    <source>
        <dbReference type="PROSITE" id="PS51272"/>
    </source>
</evidence>
<gene>
    <name evidence="2" type="ORF">EJQ19_21855</name>
</gene>
<comment type="caution">
    <text evidence="2">The sequence shown here is derived from an EMBL/GenBank/DDBJ whole genome shotgun (WGS) entry which is preliminary data.</text>
</comment>
<sequence length="299" mass="32801">MTLSNLSYPKQKPEVISEDKAKDLWLGQYDLKLSYVLDGGYYGAMPIEKYRVMMAAGEVVPDAVNSQDKATAKLVYSLNLRSNHQAFLLDAATGQWRNADTGEVMTLGKVTVSDIDQHWAKNELQLMLDYQALDVKDGKVNPDEAITKGELVKMLVIAMNGGNGGIYYGAERAASFADVANGSKYFAYVENAVDRGLLDAGSDFNADAKMDRESMAQLIVKALGYKKLAKYDGVFNPQIADSAQLTRIGDASIVVGLGIMSLSDGSFAPKTEVTKAQAASAFYRFLQRRAELQEQPHYY</sequence>
<dbReference type="Pfam" id="PF00395">
    <property type="entry name" value="SLH"/>
    <property type="match status" value="3"/>
</dbReference>
<organism evidence="2 3">
    <name type="scientific">Paenibacillus whitsoniae</name>
    <dbReference type="NCBI Taxonomy" id="2496558"/>
    <lineage>
        <taxon>Bacteria</taxon>
        <taxon>Bacillati</taxon>
        <taxon>Bacillota</taxon>
        <taxon>Bacilli</taxon>
        <taxon>Bacillales</taxon>
        <taxon>Paenibacillaceae</taxon>
        <taxon>Paenibacillus</taxon>
    </lineage>
</organism>
<name>A0A430J969_9BACL</name>